<dbReference type="NCBIfam" id="TIGR00090">
    <property type="entry name" value="rsfS_iojap_ybeB"/>
    <property type="match status" value="1"/>
</dbReference>
<keyword evidence="4" id="KW-1185">Reference proteome</keyword>
<gene>
    <name evidence="2 3" type="primary">rsfS</name>
    <name evidence="3" type="ORF">V22_17970</name>
</gene>
<comment type="subunit">
    <text evidence="2">Interacts with ribosomal protein uL14 (rplN).</text>
</comment>
<dbReference type="KEGG" id="chya:V22_17970"/>
<evidence type="ECO:0000256" key="1">
    <source>
        <dbReference type="ARBA" id="ARBA00010574"/>
    </source>
</evidence>
<dbReference type="HAMAP" id="MF_01477">
    <property type="entry name" value="Iojap_RsfS"/>
    <property type="match status" value="1"/>
</dbReference>
<proteinExistence type="inferred from homology"/>
<dbReference type="SUPFAM" id="SSF81301">
    <property type="entry name" value="Nucleotidyltransferase"/>
    <property type="match status" value="1"/>
</dbReference>
<protein>
    <recommendedName>
        <fullName evidence="2">Ribosomal silencing factor RsfS</fullName>
    </recommendedName>
</protein>
<dbReference type="GO" id="GO:0017148">
    <property type="term" value="P:negative regulation of translation"/>
    <property type="evidence" value="ECO:0007669"/>
    <property type="project" value="UniProtKB-UniRule"/>
</dbReference>
<dbReference type="GO" id="GO:0042256">
    <property type="term" value="P:cytosolic ribosome assembly"/>
    <property type="evidence" value="ECO:0007669"/>
    <property type="project" value="UniProtKB-UniRule"/>
</dbReference>
<keyword evidence="2" id="KW-0810">Translation regulation</keyword>
<evidence type="ECO:0000313" key="4">
    <source>
        <dbReference type="Proteomes" id="UP000319976"/>
    </source>
</evidence>
<comment type="function">
    <text evidence="2">Functions as a ribosomal silencing factor. Interacts with ribosomal protein uL14 (rplN), blocking formation of intersubunit bridge B8. Prevents association of the 30S and 50S ribosomal subunits and the formation of functional ribosomes, thus repressing translation.</text>
</comment>
<organism evidence="3 4">
    <name type="scientific">Calycomorphotria hydatis</name>
    <dbReference type="NCBI Taxonomy" id="2528027"/>
    <lineage>
        <taxon>Bacteria</taxon>
        <taxon>Pseudomonadati</taxon>
        <taxon>Planctomycetota</taxon>
        <taxon>Planctomycetia</taxon>
        <taxon>Planctomycetales</taxon>
        <taxon>Planctomycetaceae</taxon>
        <taxon>Calycomorphotria</taxon>
    </lineage>
</organism>
<dbReference type="InterPro" id="IPR043519">
    <property type="entry name" value="NT_sf"/>
</dbReference>
<sequence length="161" mass="18248">MSLQTVYNSAGGVIESEESPLSEQRAESLKNACRIAHLCDQYRGQDIHVLDLTKITPIFDYFVISTGTNRRQMISLAEHADKLMKTSGSSRYGTEGHEGHQWILHDFGDVVLHVFTPETRELYDLESLWADAEHVDWQSHLSDADRESVTVEETGPEPFEL</sequence>
<comment type="subcellular location">
    <subcellularLocation>
        <location evidence="2">Cytoplasm</location>
    </subcellularLocation>
</comment>
<keyword evidence="2" id="KW-0963">Cytoplasm</keyword>
<dbReference type="PANTHER" id="PTHR21043:SF0">
    <property type="entry name" value="MITOCHONDRIAL ASSEMBLY OF RIBOSOMAL LARGE SUBUNIT PROTEIN 1"/>
    <property type="match status" value="1"/>
</dbReference>
<dbReference type="GO" id="GO:0090071">
    <property type="term" value="P:negative regulation of ribosome biogenesis"/>
    <property type="evidence" value="ECO:0007669"/>
    <property type="project" value="UniProtKB-UniRule"/>
</dbReference>
<dbReference type="Proteomes" id="UP000319976">
    <property type="component" value="Chromosome"/>
</dbReference>
<dbReference type="EMBL" id="CP036316">
    <property type="protein sequence ID" value="QDT64562.1"/>
    <property type="molecule type" value="Genomic_DNA"/>
</dbReference>
<accession>A0A517T873</accession>
<dbReference type="InterPro" id="IPR004394">
    <property type="entry name" value="Iojap/RsfS/C7orf30"/>
</dbReference>
<comment type="similarity">
    <text evidence="1 2">Belongs to the Iojap/RsfS family.</text>
</comment>
<reference evidence="3 4" key="1">
    <citation type="submission" date="2019-02" db="EMBL/GenBank/DDBJ databases">
        <title>Deep-cultivation of Planctomycetes and their phenomic and genomic characterization uncovers novel biology.</title>
        <authorList>
            <person name="Wiegand S."/>
            <person name="Jogler M."/>
            <person name="Boedeker C."/>
            <person name="Pinto D."/>
            <person name="Vollmers J."/>
            <person name="Rivas-Marin E."/>
            <person name="Kohn T."/>
            <person name="Peeters S.H."/>
            <person name="Heuer A."/>
            <person name="Rast P."/>
            <person name="Oberbeckmann S."/>
            <person name="Bunk B."/>
            <person name="Jeske O."/>
            <person name="Meyerdierks A."/>
            <person name="Storesund J.E."/>
            <person name="Kallscheuer N."/>
            <person name="Luecker S."/>
            <person name="Lage O.M."/>
            <person name="Pohl T."/>
            <person name="Merkel B.J."/>
            <person name="Hornburger P."/>
            <person name="Mueller R.-W."/>
            <person name="Bruemmer F."/>
            <person name="Labrenz M."/>
            <person name="Spormann A.M."/>
            <person name="Op den Camp H."/>
            <person name="Overmann J."/>
            <person name="Amann R."/>
            <person name="Jetten M.S.M."/>
            <person name="Mascher T."/>
            <person name="Medema M.H."/>
            <person name="Devos D.P."/>
            <person name="Kaster A.-K."/>
            <person name="Ovreas L."/>
            <person name="Rohde M."/>
            <person name="Galperin M.Y."/>
            <person name="Jogler C."/>
        </authorList>
    </citation>
    <scope>NUCLEOTIDE SEQUENCE [LARGE SCALE GENOMIC DNA]</scope>
    <source>
        <strain evidence="3 4">V22</strain>
    </source>
</reference>
<name>A0A517T873_9PLAN</name>
<dbReference type="AlphaFoldDB" id="A0A517T873"/>
<dbReference type="PANTHER" id="PTHR21043">
    <property type="entry name" value="IOJAP SUPERFAMILY ORTHOLOG"/>
    <property type="match status" value="1"/>
</dbReference>
<keyword evidence="2" id="KW-0678">Repressor</keyword>
<dbReference type="RefSeq" id="WP_231734217.1">
    <property type="nucleotide sequence ID" value="NZ_CP036316.1"/>
</dbReference>
<dbReference type="GO" id="GO:0043023">
    <property type="term" value="F:ribosomal large subunit binding"/>
    <property type="evidence" value="ECO:0007669"/>
    <property type="project" value="TreeGrafter"/>
</dbReference>
<dbReference type="Gene3D" id="3.30.460.10">
    <property type="entry name" value="Beta Polymerase, domain 2"/>
    <property type="match status" value="1"/>
</dbReference>
<dbReference type="Pfam" id="PF02410">
    <property type="entry name" value="RsfS"/>
    <property type="match status" value="1"/>
</dbReference>
<evidence type="ECO:0000313" key="3">
    <source>
        <dbReference type="EMBL" id="QDT64562.1"/>
    </source>
</evidence>
<evidence type="ECO:0000256" key="2">
    <source>
        <dbReference type="HAMAP-Rule" id="MF_01477"/>
    </source>
</evidence>
<dbReference type="GO" id="GO:0005737">
    <property type="term" value="C:cytoplasm"/>
    <property type="evidence" value="ECO:0007669"/>
    <property type="project" value="UniProtKB-SubCell"/>
</dbReference>